<dbReference type="Gene3D" id="3.40.50.300">
    <property type="entry name" value="P-loop containing nucleotide triphosphate hydrolases"/>
    <property type="match status" value="1"/>
</dbReference>
<keyword evidence="4" id="KW-1185">Reference proteome</keyword>
<feature type="compositionally biased region" description="Basic and acidic residues" evidence="1">
    <location>
        <begin position="673"/>
        <end position="684"/>
    </location>
</feature>
<name>A0AAN9U288_9HEMI</name>
<feature type="compositionally biased region" description="Basic and acidic residues" evidence="1">
    <location>
        <begin position="703"/>
        <end position="713"/>
    </location>
</feature>
<evidence type="ECO:0000313" key="3">
    <source>
        <dbReference type="EMBL" id="KAK7604424.1"/>
    </source>
</evidence>
<accession>A0AAN9U288</accession>
<evidence type="ECO:0000313" key="4">
    <source>
        <dbReference type="Proteomes" id="UP001367676"/>
    </source>
</evidence>
<comment type="caution">
    <text evidence="3">The sequence shown here is derived from an EMBL/GenBank/DDBJ whole genome shotgun (WGS) entry which is preliminary data.</text>
</comment>
<dbReference type="Pfam" id="PF13086">
    <property type="entry name" value="AAA_11"/>
    <property type="match status" value="1"/>
</dbReference>
<feature type="compositionally biased region" description="Low complexity" evidence="1">
    <location>
        <begin position="693"/>
        <end position="702"/>
    </location>
</feature>
<dbReference type="InterPro" id="IPR027417">
    <property type="entry name" value="P-loop_NTPase"/>
</dbReference>
<dbReference type="InterPro" id="IPR041677">
    <property type="entry name" value="DNA2/NAM7_AAA_11"/>
</dbReference>
<dbReference type="EMBL" id="JBBCAQ010000003">
    <property type="protein sequence ID" value="KAK7604424.1"/>
    <property type="molecule type" value="Genomic_DNA"/>
</dbReference>
<proteinExistence type="predicted"/>
<feature type="region of interest" description="Disordered" evidence="1">
    <location>
        <begin position="648"/>
        <end position="713"/>
    </location>
</feature>
<dbReference type="GO" id="GO:0004386">
    <property type="term" value="F:helicase activity"/>
    <property type="evidence" value="ECO:0007669"/>
    <property type="project" value="InterPro"/>
</dbReference>
<evidence type="ECO:0000256" key="1">
    <source>
        <dbReference type="SAM" id="MobiDB-lite"/>
    </source>
</evidence>
<organism evidence="3 4">
    <name type="scientific">Parthenolecanium corni</name>
    <dbReference type="NCBI Taxonomy" id="536013"/>
    <lineage>
        <taxon>Eukaryota</taxon>
        <taxon>Metazoa</taxon>
        <taxon>Ecdysozoa</taxon>
        <taxon>Arthropoda</taxon>
        <taxon>Hexapoda</taxon>
        <taxon>Insecta</taxon>
        <taxon>Pterygota</taxon>
        <taxon>Neoptera</taxon>
        <taxon>Paraneoptera</taxon>
        <taxon>Hemiptera</taxon>
        <taxon>Sternorrhyncha</taxon>
        <taxon>Coccoidea</taxon>
        <taxon>Coccidae</taxon>
        <taxon>Parthenolecanium</taxon>
    </lineage>
</organism>
<protein>
    <recommendedName>
        <fullName evidence="2">DNA2/NAM7 helicase helicase domain-containing protein</fullName>
    </recommendedName>
</protein>
<gene>
    <name evidence="3" type="ORF">V9T40_005610</name>
</gene>
<evidence type="ECO:0000259" key="2">
    <source>
        <dbReference type="Pfam" id="PF13086"/>
    </source>
</evidence>
<feature type="region of interest" description="Disordered" evidence="1">
    <location>
        <begin position="572"/>
        <end position="598"/>
    </location>
</feature>
<sequence length="1304" mass="144612">MAESVESSEIMDSDDSFKTADEQESPIGVKSAESSDQSIENVECLNSEPVERLNTDQVVKFSESSNVLAPSTSADPITSNVAVSPNQNNVSELSIRMVSTRYCQTGDHLAEAGVVQCLESIGVSPKLTESAVQTMEIGEELLSVQPAREPVHSELTETSPPESEKITVFESITSLVLSESESSFATADSSGKLASPECATTMNPPTSSELDASAQSAPTMVHMTQLVDNLSTKATDEHNLVESTNRHSSPKMLEKECIEEKTYSDLTPMKSAENINDSTKSGVKESAEANLGSFSQNSVGSLLSTSLTFDDHLLSAGRDSLFPDFNEFNDWFGQHGDAITFDGPYNDQLSMTNYGDVSSTNAVTVGGGEPTCSEPDFTNFTKLFREYGLDQALGIKTEPCKRPVSDQCRQSQSNPCKEPAVVKPNYPAVMAQSPDSTEDGLHLHVLPCEVIVPRMEKKFPQYAHLLREAIKRKSDHFEDSDLKNKIRSDFSRKIPLGSCKPHYSKVVSQLQRPGKKARNRDLPPSASKRTKTEKTRDSRESDERESGKIAAKQPGVVLRVAKSRIVGFTSHPKAGCTSHPETELPSFRKPNWGSYKTPRTNRITELKVVDGKKVSVLEKRDSSKRKLSDASDVSGSLRLKNVKVSLNRRDSGINSDETSVNNKELSSKSQSTDSKRRNSTDSARRKALVAETKSSSCKPSSPRRNERESASSEKLLRTGLQNHHTNVCEDFTISATESLPAMPELTPWEDDVGNRTKTDKRTSVQEIVQIVTTLVNSQERCESFPDPKKTEPSKCILKNRVCLRASCSPRVRFGDEHSFKLIDCDGGMWYPSDCLLPELNILKAINNRHSLAVIKAKLLALRWMHQCYSIQTVVNIGEHLKLFTASSVVPYSQAVDLFTNVPANESKLDAPLFDDEDDVQSRQTCAVDLCRAGILSKNPFLYLVDGAPGTGKTHFIVKLILSLYSKELPEHFLKILVVTRTDASADDILLRFNRGSNRSTNFNILRYRDGKDINPLLKEYVLNDFNYILKKQNLGYDIDLEERILEAQKNAVEEANIAIKKPVTIDALRRRYISMINFNIEQINDHPAITNAALRRRYVEETVIGSADVVIISQDACYREDFLKNFTPCPSNGGIFHKFSVCIFDDANEISETDLWVPVMTMASKVILVGDSKIPSVRLEEVCKICTLSASPASSVDLAAFGMRGLAGSYPRMCGESKYEALRRSGPIHTVDCVDLNFNGVPQQQPQAHRIADTDSFLFHPRYVNTRPSSIETSKEGTYMILVLWLFAQHVIKLRKASLILRLL</sequence>
<feature type="compositionally biased region" description="Basic and acidic residues" evidence="1">
    <location>
        <begin position="530"/>
        <end position="547"/>
    </location>
</feature>
<feature type="compositionally biased region" description="Polar residues" evidence="1">
    <location>
        <begin position="652"/>
        <end position="672"/>
    </location>
</feature>
<dbReference type="Proteomes" id="UP001367676">
    <property type="component" value="Unassembled WGS sequence"/>
</dbReference>
<feature type="region of interest" description="Disordered" evidence="1">
    <location>
        <begin position="1"/>
        <end position="43"/>
    </location>
</feature>
<dbReference type="SUPFAM" id="SSF52540">
    <property type="entry name" value="P-loop containing nucleoside triphosphate hydrolases"/>
    <property type="match status" value="1"/>
</dbReference>
<reference evidence="3 4" key="1">
    <citation type="submission" date="2024-03" db="EMBL/GenBank/DDBJ databases">
        <title>Adaptation during the transition from Ophiocordyceps entomopathogen to insect associate is accompanied by gene loss and intensified selection.</title>
        <authorList>
            <person name="Ward C.M."/>
            <person name="Onetto C.A."/>
            <person name="Borneman A.R."/>
        </authorList>
    </citation>
    <scope>NUCLEOTIDE SEQUENCE [LARGE SCALE GENOMIC DNA]</scope>
    <source>
        <strain evidence="3">AWRI1</strain>
        <tissue evidence="3">Single Adult Female</tissue>
    </source>
</reference>
<feature type="domain" description="DNA2/NAM7 helicase helicase" evidence="2">
    <location>
        <begin position="936"/>
        <end position="1173"/>
    </location>
</feature>
<feature type="region of interest" description="Disordered" evidence="1">
    <location>
        <begin position="502"/>
        <end position="554"/>
    </location>
</feature>